<reference evidence="3" key="1">
    <citation type="journal article" date="2019" name="Int. J. Syst. Evol. Microbiol.">
        <title>The Global Catalogue of Microorganisms (GCM) 10K type strain sequencing project: providing services to taxonomists for standard genome sequencing and annotation.</title>
        <authorList>
            <consortium name="The Broad Institute Genomics Platform"/>
            <consortium name="The Broad Institute Genome Sequencing Center for Infectious Disease"/>
            <person name="Wu L."/>
            <person name="Ma J."/>
        </authorList>
    </citation>
    <scope>NUCLEOTIDE SEQUENCE [LARGE SCALE GENOMIC DNA]</scope>
    <source>
        <strain evidence="3">CGMCC 4.7382</strain>
    </source>
</reference>
<name>A0ABW2KLU0_9ACTN</name>
<evidence type="ECO:0000313" key="3">
    <source>
        <dbReference type="Proteomes" id="UP001596540"/>
    </source>
</evidence>
<organism evidence="2 3">
    <name type="scientific">Marinactinospora rubrisoli</name>
    <dbReference type="NCBI Taxonomy" id="2715399"/>
    <lineage>
        <taxon>Bacteria</taxon>
        <taxon>Bacillati</taxon>
        <taxon>Actinomycetota</taxon>
        <taxon>Actinomycetes</taxon>
        <taxon>Streptosporangiales</taxon>
        <taxon>Nocardiopsidaceae</taxon>
        <taxon>Marinactinospora</taxon>
    </lineage>
</organism>
<gene>
    <name evidence="2" type="ORF">ACFQRF_24135</name>
</gene>
<keyword evidence="3" id="KW-1185">Reference proteome</keyword>
<keyword evidence="1" id="KW-0812">Transmembrane</keyword>
<feature type="transmembrane region" description="Helical" evidence="1">
    <location>
        <begin position="7"/>
        <end position="30"/>
    </location>
</feature>
<accession>A0ABW2KLU0</accession>
<sequence>MARIETKVAVATVSGAAVTVLVYIAGLFGLDVPETVAAAAVTLLAGLAGYLAPHTPRPGDGS</sequence>
<keyword evidence="1" id="KW-0472">Membrane</keyword>
<evidence type="ECO:0000313" key="2">
    <source>
        <dbReference type="EMBL" id="MFC7330828.1"/>
    </source>
</evidence>
<protein>
    <recommendedName>
        <fullName evidence="4">Holin</fullName>
    </recommendedName>
</protein>
<proteinExistence type="predicted"/>
<evidence type="ECO:0000256" key="1">
    <source>
        <dbReference type="SAM" id="Phobius"/>
    </source>
</evidence>
<dbReference type="EMBL" id="JBHTBH010000014">
    <property type="protein sequence ID" value="MFC7330828.1"/>
    <property type="molecule type" value="Genomic_DNA"/>
</dbReference>
<dbReference type="RefSeq" id="WP_379873467.1">
    <property type="nucleotide sequence ID" value="NZ_JBHTBH010000014.1"/>
</dbReference>
<dbReference type="Proteomes" id="UP001596540">
    <property type="component" value="Unassembled WGS sequence"/>
</dbReference>
<evidence type="ECO:0008006" key="4">
    <source>
        <dbReference type="Google" id="ProtNLM"/>
    </source>
</evidence>
<keyword evidence="1" id="KW-1133">Transmembrane helix</keyword>
<comment type="caution">
    <text evidence="2">The sequence shown here is derived from an EMBL/GenBank/DDBJ whole genome shotgun (WGS) entry which is preliminary data.</text>
</comment>